<evidence type="ECO:0000256" key="6">
    <source>
        <dbReference type="ARBA" id="ARBA00023328"/>
    </source>
</evidence>
<evidence type="ECO:0000313" key="10">
    <source>
        <dbReference type="EMBL" id="CAL1615960.1"/>
    </source>
</evidence>
<dbReference type="InterPro" id="IPR040034">
    <property type="entry name" value="CENP-H"/>
</dbReference>
<dbReference type="GO" id="GO:0007052">
    <property type="term" value="P:mitotic spindle organization"/>
    <property type="evidence" value="ECO:0007669"/>
    <property type="project" value="TreeGrafter"/>
</dbReference>
<comment type="similarity">
    <text evidence="7">Belongs to the CENP-H/MCM16 family.</text>
</comment>
<name>A0AAV2MRK9_KNICA</name>
<accession>A0AAV2MRK9</accession>
<organism evidence="10 11">
    <name type="scientific">Knipowitschia caucasica</name>
    <name type="common">Caucasian dwarf goby</name>
    <name type="synonym">Pomatoschistus caucasicus</name>
    <dbReference type="NCBI Taxonomy" id="637954"/>
    <lineage>
        <taxon>Eukaryota</taxon>
        <taxon>Metazoa</taxon>
        <taxon>Chordata</taxon>
        <taxon>Craniata</taxon>
        <taxon>Vertebrata</taxon>
        <taxon>Euteleostomi</taxon>
        <taxon>Actinopterygii</taxon>
        <taxon>Neopterygii</taxon>
        <taxon>Teleostei</taxon>
        <taxon>Neoteleostei</taxon>
        <taxon>Acanthomorphata</taxon>
        <taxon>Gobiaria</taxon>
        <taxon>Gobiiformes</taxon>
        <taxon>Gobioidei</taxon>
        <taxon>Gobiidae</taxon>
        <taxon>Gobiinae</taxon>
        <taxon>Knipowitschia</taxon>
    </lineage>
</organism>
<evidence type="ECO:0000256" key="7">
    <source>
        <dbReference type="ARBA" id="ARBA00025735"/>
    </source>
</evidence>
<evidence type="ECO:0000313" key="11">
    <source>
        <dbReference type="Proteomes" id="UP001497482"/>
    </source>
</evidence>
<gene>
    <name evidence="10" type="ORF">KC01_LOCUS41812</name>
</gene>
<evidence type="ECO:0000256" key="4">
    <source>
        <dbReference type="ARBA" id="ARBA00022838"/>
    </source>
</evidence>
<keyword evidence="11" id="KW-1185">Reference proteome</keyword>
<dbReference type="GO" id="GO:0051382">
    <property type="term" value="P:kinetochore assembly"/>
    <property type="evidence" value="ECO:0007669"/>
    <property type="project" value="InterPro"/>
</dbReference>
<sequence>MQQQQQQDVVGLSNSLEAVALQQPAPDDTNAQSETSPIDMLRIKQQMFNQCFEMEVHLQAGNCKQTCSSSEAERDLLEFVSEIENAKTNYFNGTLVLHRMQMWNVIAGKILTQNDAEAKELQGISERCMALCSQTKLLQQESRELQDEISELQKKRLELKRLTHEKMKEMEELKAKREHPDSEKYKAVLEKGQSNLEKHKKMAVMTQNVLRGLLLACKINWMDDPKLRDIAMTLEEFPISD</sequence>
<dbReference type="Pfam" id="PF05837">
    <property type="entry name" value="CENP-H"/>
    <property type="match status" value="1"/>
</dbReference>
<evidence type="ECO:0000256" key="8">
    <source>
        <dbReference type="SAM" id="Coils"/>
    </source>
</evidence>
<dbReference type="GO" id="GO:0007059">
    <property type="term" value="P:chromosome segregation"/>
    <property type="evidence" value="ECO:0007669"/>
    <property type="project" value="TreeGrafter"/>
</dbReference>
<dbReference type="Proteomes" id="UP001497482">
    <property type="component" value="Chromosome 9"/>
</dbReference>
<dbReference type="InterPro" id="IPR008426">
    <property type="entry name" value="CENP-H_C"/>
</dbReference>
<proteinExistence type="inferred from homology"/>
<dbReference type="AlphaFoldDB" id="A0AAV2MRK9"/>
<keyword evidence="6" id="KW-0137">Centromere</keyword>
<keyword evidence="8" id="KW-0175">Coiled coil</keyword>
<evidence type="ECO:0000256" key="1">
    <source>
        <dbReference type="ARBA" id="ARBA00004123"/>
    </source>
</evidence>
<comment type="subcellular location">
    <subcellularLocation>
        <location evidence="2">Chromosome</location>
        <location evidence="2">Centromere</location>
        <location evidence="2">Kinetochore</location>
    </subcellularLocation>
    <subcellularLocation>
        <location evidence="1">Nucleus</location>
    </subcellularLocation>
</comment>
<keyword evidence="5" id="KW-0539">Nucleus</keyword>
<dbReference type="PANTHER" id="PTHR48122">
    <property type="entry name" value="CENTROMERE PROTEIN H"/>
    <property type="match status" value="1"/>
</dbReference>
<dbReference type="GO" id="GO:0000776">
    <property type="term" value="C:kinetochore"/>
    <property type="evidence" value="ECO:0007669"/>
    <property type="project" value="UniProtKB-KW"/>
</dbReference>
<evidence type="ECO:0000256" key="5">
    <source>
        <dbReference type="ARBA" id="ARBA00023242"/>
    </source>
</evidence>
<dbReference type="PANTHER" id="PTHR48122:SF1">
    <property type="entry name" value="CENTROMERE PROTEIN H"/>
    <property type="match status" value="1"/>
</dbReference>
<evidence type="ECO:0000256" key="3">
    <source>
        <dbReference type="ARBA" id="ARBA00022454"/>
    </source>
</evidence>
<feature type="domain" description="Centromere protein H C-terminal" evidence="9">
    <location>
        <begin position="39"/>
        <end position="235"/>
    </location>
</feature>
<dbReference type="EMBL" id="OZ035831">
    <property type="protein sequence ID" value="CAL1615960.1"/>
    <property type="molecule type" value="Genomic_DNA"/>
</dbReference>
<keyword evidence="4" id="KW-0995">Kinetochore</keyword>
<keyword evidence="3" id="KW-0158">Chromosome</keyword>
<dbReference type="GO" id="GO:0005634">
    <property type="term" value="C:nucleus"/>
    <property type="evidence" value="ECO:0007669"/>
    <property type="project" value="UniProtKB-SubCell"/>
</dbReference>
<feature type="coiled-coil region" evidence="8">
    <location>
        <begin position="135"/>
        <end position="179"/>
    </location>
</feature>
<protein>
    <recommendedName>
        <fullName evidence="9">Centromere protein H C-terminal domain-containing protein</fullName>
    </recommendedName>
</protein>
<evidence type="ECO:0000256" key="2">
    <source>
        <dbReference type="ARBA" id="ARBA00004629"/>
    </source>
</evidence>
<dbReference type="GO" id="GO:0043515">
    <property type="term" value="F:kinetochore binding"/>
    <property type="evidence" value="ECO:0007669"/>
    <property type="project" value="TreeGrafter"/>
</dbReference>
<evidence type="ECO:0000259" key="9">
    <source>
        <dbReference type="Pfam" id="PF05837"/>
    </source>
</evidence>
<reference evidence="10 11" key="1">
    <citation type="submission" date="2024-04" db="EMBL/GenBank/DDBJ databases">
        <authorList>
            <person name="Waldvogel A.-M."/>
            <person name="Schoenle A."/>
        </authorList>
    </citation>
    <scope>NUCLEOTIDE SEQUENCE [LARGE SCALE GENOMIC DNA]</scope>
</reference>